<name>A0A6N2LGS2_SALVM</name>
<sequence length="82" mass="9189">MRCSSHNQVRNTRDNEVQRQEEGWGSKKKKFTFNMQLQQLPPETAFCHALLAKSPASSSSLEFVSNASSRLEPSPLLSLAPK</sequence>
<reference evidence="2" key="1">
    <citation type="submission" date="2019-03" db="EMBL/GenBank/DDBJ databases">
        <authorList>
            <person name="Mank J."/>
            <person name="Almeida P."/>
        </authorList>
    </citation>
    <scope>NUCLEOTIDE SEQUENCE</scope>
    <source>
        <strain evidence="2">78183</strain>
    </source>
</reference>
<organism evidence="2">
    <name type="scientific">Salix viminalis</name>
    <name type="common">Common osier</name>
    <name type="synonym">Basket willow</name>
    <dbReference type="NCBI Taxonomy" id="40686"/>
    <lineage>
        <taxon>Eukaryota</taxon>
        <taxon>Viridiplantae</taxon>
        <taxon>Streptophyta</taxon>
        <taxon>Embryophyta</taxon>
        <taxon>Tracheophyta</taxon>
        <taxon>Spermatophyta</taxon>
        <taxon>Magnoliopsida</taxon>
        <taxon>eudicotyledons</taxon>
        <taxon>Gunneridae</taxon>
        <taxon>Pentapetalae</taxon>
        <taxon>rosids</taxon>
        <taxon>fabids</taxon>
        <taxon>Malpighiales</taxon>
        <taxon>Salicaceae</taxon>
        <taxon>Saliceae</taxon>
        <taxon>Salix</taxon>
    </lineage>
</organism>
<feature type="compositionally biased region" description="Polar residues" evidence="1">
    <location>
        <begin position="1"/>
        <end position="10"/>
    </location>
</feature>
<dbReference type="AlphaFoldDB" id="A0A6N2LGS2"/>
<feature type="region of interest" description="Disordered" evidence="1">
    <location>
        <begin position="1"/>
        <end position="25"/>
    </location>
</feature>
<evidence type="ECO:0000313" key="2">
    <source>
        <dbReference type="EMBL" id="VFU40101.1"/>
    </source>
</evidence>
<gene>
    <name evidence="2" type="ORF">SVIM_LOCUS227327</name>
</gene>
<feature type="compositionally biased region" description="Basic and acidic residues" evidence="1">
    <location>
        <begin position="11"/>
        <end position="25"/>
    </location>
</feature>
<evidence type="ECO:0000256" key="1">
    <source>
        <dbReference type="SAM" id="MobiDB-lite"/>
    </source>
</evidence>
<dbReference type="EMBL" id="CAADRP010001541">
    <property type="protein sequence ID" value="VFU40101.1"/>
    <property type="molecule type" value="Genomic_DNA"/>
</dbReference>
<accession>A0A6N2LGS2</accession>
<proteinExistence type="predicted"/>
<feature type="region of interest" description="Disordered" evidence="1">
    <location>
        <begin position="62"/>
        <end position="82"/>
    </location>
</feature>
<protein>
    <submittedName>
        <fullName evidence="2">Uncharacterized protein</fullName>
    </submittedName>
</protein>
<feature type="compositionally biased region" description="Low complexity" evidence="1">
    <location>
        <begin position="68"/>
        <end position="82"/>
    </location>
</feature>